<evidence type="ECO:0000256" key="1">
    <source>
        <dbReference type="SAM" id="Phobius"/>
    </source>
</evidence>
<reference evidence="2 3" key="1">
    <citation type="submission" date="2019-08" db="EMBL/GenBank/DDBJ databases">
        <title>Calorimonas adulescens gen. nov., sp. nov., an anaerobic thermophilic bacterium from Sakhalin hot spring.</title>
        <authorList>
            <person name="Khomyakova M.A."/>
            <person name="Merkel A.Y."/>
            <person name="Novikov A."/>
            <person name="Bonch-Osmolovskaya E.A."/>
            <person name="Slobodkin A.I."/>
        </authorList>
    </citation>
    <scope>NUCLEOTIDE SEQUENCE [LARGE SCALE GENOMIC DNA]</scope>
    <source>
        <strain evidence="2 3">A05MB</strain>
    </source>
</reference>
<feature type="transmembrane region" description="Helical" evidence="1">
    <location>
        <begin position="7"/>
        <end position="31"/>
    </location>
</feature>
<dbReference type="EMBL" id="VTPS01000001">
    <property type="protein sequence ID" value="TZE83447.1"/>
    <property type="molecule type" value="Genomic_DNA"/>
</dbReference>
<accession>A0A5D8QGB9</accession>
<gene>
    <name evidence="2" type="primary">amaP</name>
    <name evidence="2" type="ORF">FWJ32_00750</name>
</gene>
<evidence type="ECO:0000313" key="3">
    <source>
        <dbReference type="Proteomes" id="UP000322976"/>
    </source>
</evidence>
<proteinExistence type="predicted"/>
<feature type="transmembrane region" description="Helical" evidence="1">
    <location>
        <begin position="46"/>
        <end position="66"/>
    </location>
</feature>
<dbReference type="Proteomes" id="UP000322976">
    <property type="component" value="Unassembled WGS sequence"/>
</dbReference>
<keyword evidence="3" id="KW-1185">Reference proteome</keyword>
<dbReference type="NCBIfam" id="NF033218">
    <property type="entry name" value="anchor_AmaP"/>
    <property type="match status" value="1"/>
</dbReference>
<organism evidence="2 3">
    <name type="scientific">Calorimonas adulescens</name>
    <dbReference type="NCBI Taxonomy" id="2606906"/>
    <lineage>
        <taxon>Bacteria</taxon>
        <taxon>Bacillati</taxon>
        <taxon>Bacillota</taxon>
        <taxon>Clostridia</taxon>
        <taxon>Thermoanaerobacterales</taxon>
        <taxon>Thermoanaerobacteraceae</taxon>
        <taxon>Calorimonas</taxon>
    </lineage>
</organism>
<dbReference type="RefSeq" id="WP_149544065.1">
    <property type="nucleotide sequence ID" value="NZ_VTPS01000001.1"/>
</dbReference>
<comment type="caution">
    <text evidence="2">The sequence shown here is derived from an EMBL/GenBank/DDBJ whole genome shotgun (WGS) entry which is preliminary data.</text>
</comment>
<keyword evidence="1" id="KW-0472">Membrane</keyword>
<sequence>MSLFDRIVLTIYSFLLAVASILVIFSGFHIIPVHIIESYAGLLYDYGYIIGIVGLLFLIVSIKFLLSGVRGENNIKNIARQTQLGEVRISLVTLENISEKVVKGIDGVREVKTKALFINDGAVIVLNLIVATEIKIPELVVKIQKLVKEQVEAITGINVAEVKVYIDNVTVNLKPRVE</sequence>
<keyword evidence="1" id="KW-1133">Transmembrane helix</keyword>
<dbReference type="AlphaFoldDB" id="A0A5D8QGB9"/>
<keyword evidence="1" id="KW-0812">Transmembrane</keyword>
<protein>
    <submittedName>
        <fullName evidence="2">Alkaline shock response membrane anchor protein AmaP</fullName>
    </submittedName>
</protein>
<name>A0A5D8QGB9_9THEO</name>
<evidence type="ECO:0000313" key="2">
    <source>
        <dbReference type="EMBL" id="TZE83447.1"/>
    </source>
</evidence>